<feature type="compositionally biased region" description="Basic residues" evidence="5">
    <location>
        <begin position="294"/>
        <end position="306"/>
    </location>
</feature>
<feature type="domain" description="Integrase catalytic" evidence="6">
    <location>
        <begin position="677"/>
        <end position="843"/>
    </location>
</feature>
<dbReference type="Pfam" id="PF25597">
    <property type="entry name" value="SH3_retrovirus"/>
    <property type="match status" value="1"/>
</dbReference>
<feature type="compositionally biased region" description="Polar residues" evidence="5">
    <location>
        <begin position="414"/>
        <end position="425"/>
    </location>
</feature>
<keyword evidence="3" id="KW-0064">Aspartyl protease</keyword>
<feature type="compositionally biased region" description="Basic and acidic residues" evidence="5">
    <location>
        <begin position="404"/>
        <end position="413"/>
    </location>
</feature>
<dbReference type="Pfam" id="PF22936">
    <property type="entry name" value="Pol_BBD"/>
    <property type="match status" value="1"/>
</dbReference>
<dbReference type="Proteomes" id="UP001374535">
    <property type="component" value="Chromosome 6"/>
</dbReference>
<dbReference type="InterPro" id="IPR054722">
    <property type="entry name" value="PolX-like_BBD"/>
</dbReference>
<evidence type="ECO:0000313" key="7">
    <source>
        <dbReference type="EMBL" id="WVZ05890.1"/>
    </source>
</evidence>
<dbReference type="GO" id="GO:0015074">
    <property type="term" value="P:DNA integration"/>
    <property type="evidence" value="ECO:0007669"/>
    <property type="project" value="InterPro"/>
</dbReference>
<dbReference type="PROSITE" id="PS50994">
    <property type="entry name" value="INTEGRASE"/>
    <property type="match status" value="1"/>
</dbReference>
<dbReference type="GO" id="GO:0006508">
    <property type="term" value="P:proteolysis"/>
    <property type="evidence" value="ECO:0007669"/>
    <property type="project" value="UniProtKB-KW"/>
</dbReference>
<dbReference type="Pfam" id="PF14223">
    <property type="entry name" value="Retrotran_gag_2"/>
    <property type="match status" value="1"/>
</dbReference>
<feature type="compositionally biased region" description="Basic and acidic residues" evidence="5">
    <location>
        <begin position="326"/>
        <end position="335"/>
    </location>
</feature>
<organism evidence="7 8">
    <name type="scientific">Vigna mungo</name>
    <name type="common">Black gram</name>
    <name type="synonym">Phaseolus mungo</name>
    <dbReference type="NCBI Taxonomy" id="3915"/>
    <lineage>
        <taxon>Eukaryota</taxon>
        <taxon>Viridiplantae</taxon>
        <taxon>Streptophyta</taxon>
        <taxon>Embryophyta</taxon>
        <taxon>Tracheophyta</taxon>
        <taxon>Spermatophyta</taxon>
        <taxon>Magnoliopsida</taxon>
        <taxon>eudicotyledons</taxon>
        <taxon>Gunneridae</taxon>
        <taxon>Pentapetalae</taxon>
        <taxon>rosids</taxon>
        <taxon>fabids</taxon>
        <taxon>Fabales</taxon>
        <taxon>Fabaceae</taxon>
        <taxon>Papilionoideae</taxon>
        <taxon>50 kb inversion clade</taxon>
        <taxon>NPAAA clade</taxon>
        <taxon>indigoferoid/millettioid clade</taxon>
        <taxon>Phaseoleae</taxon>
        <taxon>Vigna</taxon>
    </lineage>
</organism>
<keyword evidence="8" id="KW-1185">Reference proteome</keyword>
<dbReference type="Gene3D" id="3.30.420.10">
    <property type="entry name" value="Ribonuclease H-like superfamily/Ribonuclease H"/>
    <property type="match status" value="1"/>
</dbReference>
<dbReference type="InterPro" id="IPR012337">
    <property type="entry name" value="RNaseH-like_sf"/>
</dbReference>
<feature type="region of interest" description="Disordered" evidence="5">
    <location>
        <begin position="403"/>
        <end position="425"/>
    </location>
</feature>
<feature type="region of interest" description="Disordered" evidence="5">
    <location>
        <begin position="271"/>
        <end position="350"/>
    </location>
</feature>
<dbReference type="Pfam" id="PF07727">
    <property type="entry name" value="RVT_2"/>
    <property type="match status" value="1"/>
</dbReference>
<accession>A0AAQ3NBD0</accession>
<evidence type="ECO:0000256" key="3">
    <source>
        <dbReference type="ARBA" id="ARBA00022750"/>
    </source>
</evidence>
<feature type="compositionally biased region" description="Low complexity" evidence="5">
    <location>
        <begin position="275"/>
        <end position="286"/>
    </location>
</feature>
<dbReference type="InterPro" id="IPR043502">
    <property type="entry name" value="DNA/RNA_pol_sf"/>
</dbReference>
<evidence type="ECO:0000313" key="8">
    <source>
        <dbReference type="Proteomes" id="UP001374535"/>
    </source>
</evidence>
<evidence type="ECO:0000256" key="5">
    <source>
        <dbReference type="SAM" id="MobiDB-lite"/>
    </source>
</evidence>
<sequence>MERGKNKPFSDEPFNTFNCFRNGLVAGLHQKNMEAIKNVQIKAKIQGSASWLTTKKLGSAVRKNLVAAMAGVIHSNLPVFDGKDFNDWCVKMETILGFQEVDDIVKKGFKEPLKNDTEDVKKEYKENKRLDCKVRMLLHQCISATIFQKVSKAVTAKEAWDILQNGYGNSGKVKKVRLQACQRQYELLGMGEEETVIEYLGRIQNLVNDMRACGKVVKDRKIIEKILRTLTPQYDHIVITIEECKDLETLKMEELQNSLVAHEQRILERKNAEKATSQATSQALQARSNQNFKNRGRGRGRSRGGRGGRNGGRDTKPSEQTNEDNGSERKTENSRGGRQSRGRGRKGYDKRNIQSFTCNKYGHYSSECWYNEDAKGTKNGESANLAQETGDFESDHVVLMTTVERSREEDRGKSTQMKYNEETGSPTDRCYGTYVSIPEKDVHALGVGRYVSSPGEYVSSPCEMGHAAPAHALLSNNTDRVVTDESCSWYLDTGCSNHMTGRREWLVDLDSSIRSCVKFADNSTIMAEGIGKVLINCKNRKIAYMEDVLYVLTMKSNLLSLGQLLEKGYTMSMLQRHIEVFDSKQRLVIKAPLAKNRTFKVNLDVAVIQCLSAVNKEEERWTWHYRFGHLNFKSLRELNSRGLVLGVPLIDAPTKICEGCAIRKQSRSKFKSFAPKRAKQPLEEVHSDVCGPFDVPSLGGNRYFLIFVDEWTRKIWLYLLKEKKEVYSLFVKFYVMVERQSTLQIKTFRTDGGGEFNSGEMKRFCDDKGIVHEVIAPYTPQHNGLAERRNRMLLDMTRCMIKGKRLPHCLWGEAVSTVVYLLNRSPTKALSSCTPEEAWSGVKPTEHHLRIFGSVCYKHVSDERRRKLDDKSETLILVGFHPTGAYRLYDAAKKQIVISRDVKVDEAAIFGWKDDEAQVVSSWLEDKSSTKEQVTTKSEIRSTEEQVTVDSGIGNRRSERTRFPSTRLQDHKVFTDNEITDFGDLLHCVFLADAEALTWEQAINIKEWKEAMLEELRAIEKNRTWEMMDLPHNKQAIEVKWVFKTKYKPNGDVAKLKAKLVAKGFLQKPGIYAPIARIETVRLVIAVANSRNWKICQMDVKSAFLNGPLEEEVYVRQPPGFERKGEEQKVFKLNKALYSLRQAPRAWNKHIDSLLVRLGFQRCTVEFGIYTKSSRQQGMLLICLYVDDLLITGDSMDEIERLKRRMKEEYEMTDLGSLSYFLGLEWLQTADGVYLHQRRYINEVLKRFKMAKCNSTTIPVMTNLRLTDHQEEKKVDATLYKQIVGSLRYICNSRPDISYGVGLISRFMSDPRQSHLAAAKHVLRYLKGTADFGLFFPKKCDNVKRALEAWCDADWCGDKVDRKSTFGYLFKYMGATISWCSKKQNVVALSSCEAEYIAAAETACQCVWLETIFEELKIKCERPVQLQIDNKSAISLAKNPVFHGRSKHIETKFHFLREQVNKRSLELAHCSSEDQTADVFTKALKQSLFEKLRTSLNVIPMRNSD</sequence>
<dbReference type="InterPro" id="IPR025724">
    <property type="entry name" value="GAG-pre-integrase_dom"/>
</dbReference>
<dbReference type="Pfam" id="PF00665">
    <property type="entry name" value="rve"/>
    <property type="match status" value="1"/>
</dbReference>
<dbReference type="SUPFAM" id="SSF53098">
    <property type="entry name" value="Ribonuclease H-like"/>
    <property type="match status" value="1"/>
</dbReference>
<gene>
    <name evidence="7" type="ORF">V8G54_019236</name>
</gene>
<dbReference type="Pfam" id="PF13976">
    <property type="entry name" value="gag_pre-integrs"/>
    <property type="match status" value="1"/>
</dbReference>
<dbReference type="SUPFAM" id="SSF56672">
    <property type="entry name" value="DNA/RNA polymerases"/>
    <property type="match status" value="1"/>
</dbReference>
<evidence type="ECO:0000256" key="4">
    <source>
        <dbReference type="ARBA" id="ARBA00022801"/>
    </source>
</evidence>
<reference evidence="7 8" key="1">
    <citation type="journal article" date="2023" name="Life. Sci Alliance">
        <title>Evolutionary insights into 3D genome organization and epigenetic landscape of Vigna mungo.</title>
        <authorList>
            <person name="Junaid A."/>
            <person name="Singh B."/>
            <person name="Bhatia S."/>
        </authorList>
    </citation>
    <scope>NUCLEOTIDE SEQUENCE [LARGE SCALE GENOMIC DNA]</scope>
    <source>
        <strain evidence="7">Urdbean</strain>
    </source>
</reference>
<dbReference type="GO" id="GO:0046872">
    <property type="term" value="F:metal ion binding"/>
    <property type="evidence" value="ECO:0007669"/>
    <property type="project" value="UniProtKB-KW"/>
</dbReference>
<dbReference type="InterPro" id="IPR001584">
    <property type="entry name" value="Integrase_cat-core"/>
</dbReference>
<dbReference type="InterPro" id="IPR039537">
    <property type="entry name" value="Retrotran_Ty1/copia-like"/>
</dbReference>
<dbReference type="InterPro" id="IPR013103">
    <property type="entry name" value="RVT_2"/>
</dbReference>
<dbReference type="EMBL" id="CP144695">
    <property type="protein sequence ID" value="WVZ05890.1"/>
    <property type="molecule type" value="Genomic_DNA"/>
</dbReference>
<dbReference type="PANTHER" id="PTHR42648">
    <property type="entry name" value="TRANSPOSASE, PUTATIVE-RELATED"/>
    <property type="match status" value="1"/>
</dbReference>
<name>A0AAQ3NBD0_VIGMU</name>
<protein>
    <recommendedName>
        <fullName evidence="6">Integrase catalytic domain-containing protein</fullName>
    </recommendedName>
</protein>
<evidence type="ECO:0000256" key="1">
    <source>
        <dbReference type="ARBA" id="ARBA00022670"/>
    </source>
</evidence>
<keyword evidence="4" id="KW-0378">Hydrolase</keyword>
<dbReference type="InterPro" id="IPR057670">
    <property type="entry name" value="SH3_retrovirus"/>
</dbReference>
<dbReference type="GO" id="GO:0003676">
    <property type="term" value="F:nucleic acid binding"/>
    <property type="evidence" value="ECO:0007669"/>
    <property type="project" value="InterPro"/>
</dbReference>
<keyword evidence="2" id="KW-0479">Metal-binding</keyword>
<dbReference type="GO" id="GO:0004190">
    <property type="term" value="F:aspartic-type endopeptidase activity"/>
    <property type="evidence" value="ECO:0007669"/>
    <property type="project" value="UniProtKB-KW"/>
</dbReference>
<keyword evidence="1" id="KW-0645">Protease</keyword>
<proteinExistence type="predicted"/>
<evidence type="ECO:0000259" key="6">
    <source>
        <dbReference type="PROSITE" id="PS50994"/>
    </source>
</evidence>
<dbReference type="PANTHER" id="PTHR42648:SF18">
    <property type="entry name" value="RETROTRANSPOSON, UNCLASSIFIED-LIKE PROTEIN"/>
    <property type="match status" value="1"/>
</dbReference>
<evidence type="ECO:0000256" key="2">
    <source>
        <dbReference type="ARBA" id="ARBA00022723"/>
    </source>
</evidence>
<dbReference type="InterPro" id="IPR036397">
    <property type="entry name" value="RNaseH_sf"/>
</dbReference>
<dbReference type="CDD" id="cd09272">
    <property type="entry name" value="RNase_HI_RT_Ty1"/>
    <property type="match status" value="1"/>
</dbReference>